<evidence type="ECO:0000313" key="16">
    <source>
        <dbReference type="EMBL" id="CAE7362546.1"/>
    </source>
</evidence>
<evidence type="ECO:0000256" key="10">
    <source>
        <dbReference type="PIRSR" id="PIRSR610347-1"/>
    </source>
</evidence>
<dbReference type="GO" id="GO:0004527">
    <property type="term" value="F:exonuclease activity"/>
    <property type="evidence" value="ECO:0007669"/>
    <property type="project" value="UniProtKB-KW"/>
</dbReference>
<dbReference type="EMBL" id="CAJNDS010002182">
    <property type="protein sequence ID" value="CAE7362546.1"/>
    <property type="molecule type" value="Genomic_DNA"/>
</dbReference>
<dbReference type="OrthoDB" id="421038at2759"/>
<accession>A0A812PH40</accession>
<name>A0A812PH40_9DINO</name>
<feature type="region of interest" description="Disordered" evidence="13">
    <location>
        <begin position="600"/>
        <end position="652"/>
    </location>
</feature>
<dbReference type="GO" id="GO:0003690">
    <property type="term" value="F:double-stranded DNA binding"/>
    <property type="evidence" value="ECO:0007669"/>
    <property type="project" value="TreeGrafter"/>
</dbReference>
<evidence type="ECO:0000256" key="11">
    <source>
        <dbReference type="PIRSR" id="PIRSR610347-2"/>
    </source>
</evidence>
<dbReference type="SUPFAM" id="SSF51445">
    <property type="entry name" value="(Trans)glycosidases"/>
    <property type="match status" value="1"/>
</dbReference>
<dbReference type="Proteomes" id="UP000604046">
    <property type="component" value="Unassembled WGS sequence"/>
</dbReference>
<feature type="site" description="Interaction with DNA" evidence="12">
    <location>
        <position position="1043"/>
    </location>
</feature>
<evidence type="ECO:0000259" key="15">
    <source>
        <dbReference type="SMART" id="SM00768"/>
    </source>
</evidence>
<keyword evidence="17" id="KW-1185">Reference proteome</keyword>
<evidence type="ECO:0000256" key="2">
    <source>
        <dbReference type="ARBA" id="ARBA00010205"/>
    </source>
</evidence>
<dbReference type="GO" id="GO:0006281">
    <property type="term" value="P:DNA repair"/>
    <property type="evidence" value="ECO:0007669"/>
    <property type="project" value="UniProtKB-KW"/>
</dbReference>
<dbReference type="PANTHER" id="PTHR12415">
    <property type="entry name" value="TYROSYL-DNA PHOSPHODIESTERASE 1"/>
    <property type="match status" value="1"/>
</dbReference>
<evidence type="ECO:0000256" key="7">
    <source>
        <dbReference type="ARBA" id="ARBA00022839"/>
    </source>
</evidence>
<feature type="binding site" evidence="11">
    <location>
        <position position="1015"/>
    </location>
    <ligand>
        <name>substrate</name>
    </ligand>
</feature>
<evidence type="ECO:0000256" key="8">
    <source>
        <dbReference type="ARBA" id="ARBA00023204"/>
    </source>
</evidence>
<evidence type="ECO:0000256" key="3">
    <source>
        <dbReference type="ARBA" id="ARBA00022722"/>
    </source>
</evidence>
<evidence type="ECO:0000256" key="1">
    <source>
        <dbReference type="ARBA" id="ARBA00004123"/>
    </source>
</evidence>
<gene>
    <name evidence="16" type="primary">TDP1</name>
    <name evidence="16" type="ORF">SNAT2548_LOCUS19557</name>
</gene>
<feature type="binding site" evidence="11">
    <location>
        <position position="785"/>
    </location>
    <ligand>
        <name>substrate</name>
    </ligand>
</feature>
<keyword evidence="6" id="KW-0378">Hydrolase</keyword>
<feature type="chain" id="PRO_5033053643" evidence="14">
    <location>
        <begin position="20"/>
        <end position="1187"/>
    </location>
</feature>
<dbReference type="GO" id="GO:0005634">
    <property type="term" value="C:nucleus"/>
    <property type="evidence" value="ECO:0007669"/>
    <property type="project" value="UniProtKB-SubCell"/>
</dbReference>
<evidence type="ECO:0000256" key="4">
    <source>
        <dbReference type="ARBA" id="ARBA00022729"/>
    </source>
</evidence>
<feature type="domain" description="X8" evidence="15">
    <location>
        <begin position="485"/>
        <end position="567"/>
    </location>
</feature>
<dbReference type="GO" id="GO:0017005">
    <property type="term" value="F:3'-tyrosyl-DNA phosphodiesterase activity"/>
    <property type="evidence" value="ECO:0007669"/>
    <property type="project" value="TreeGrafter"/>
</dbReference>
<keyword evidence="7" id="KW-0269">Exonuclease</keyword>
<keyword evidence="9" id="KW-0539">Nucleus</keyword>
<feature type="active site" description="Nucleophile" evidence="10">
    <location>
        <position position="783"/>
    </location>
</feature>
<protein>
    <submittedName>
        <fullName evidence="16">TDP1 protein</fullName>
    </submittedName>
</protein>
<comment type="caution">
    <text evidence="16">The sequence shown here is derived from an EMBL/GenBank/DDBJ whole genome shotgun (WGS) entry which is preliminary data.</text>
</comment>
<feature type="active site" description="Proton donor/acceptor" evidence="10">
    <location>
        <position position="1013"/>
    </location>
</feature>
<feature type="signal peptide" evidence="14">
    <location>
        <begin position="1"/>
        <end position="19"/>
    </location>
</feature>
<evidence type="ECO:0000256" key="13">
    <source>
        <dbReference type="SAM" id="MobiDB-lite"/>
    </source>
</evidence>
<dbReference type="Gene3D" id="3.20.20.80">
    <property type="entry name" value="Glycosidases"/>
    <property type="match status" value="1"/>
</dbReference>
<reference evidence="16" key="1">
    <citation type="submission" date="2021-02" db="EMBL/GenBank/DDBJ databases">
        <authorList>
            <person name="Dougan E. K."/>
            <person name="Rhodes N."/>
            <person name="Thang M."/>
            <person name="Chan C."/>
        </authorList>
    </citation>
    <scope>NUCLEOTIDE SEQUENCE</scope>
</reference>
<dbReference type="CDD" id="cd09122">
    <property type="entry name" value="PLDc_Tdp1_1"/>
    <property type="match status" value="1"/>
</dbReference>
<dbReference type="SUPFAM" id="SSF56024">
    <property type="entry name" value="Phospholipase D/nuclease"/>
    <property type="match status" value="2"/>
</dbReference>
<dbReference type="CDD" id="cd09123">
    <property type="entry name" value="PLDc_Tdp1_2"/>
    <property type="match status" value="1"/>
</dbReference>
<evidence type="ECO:0000313" key="17">
    <source>
        <dbReference type="Proteomes" id="UP000604046"/>
    </source>
</evidence>
<keyword evidence="4 14" id="KW-0732">Signal</keyword>
<dbReference type="PANTHER" id="PTHR12415:SF0">
    <property type="entry name" value="TYROSYL-DNA PHOSPHODIESTERASE 1"/>
    <property type="match status" value="1"/>
</dbReference>
<sequence>MAFGWLLFMVCIRMQMTHGSQGSKEVLKGISYGPSPLKAAGRLPNDDFMSDSAKAQWSSSGRGDLAIMKKLGANAVRLYGNDPREDHRPFLDEAHGQGLQVIPGMSDYPYTQMPGNCMTTEYNCYSQIKEQYRSNLENGFLKDGSYHPALQTIIVINEPDLKIPGESQPKMFSRAIISAIDGMLDAEKEAGAKGNLPNFTATFSFGVCTACPGAKSKPSLGQMLELRRAMQKPEEYGYKPKNDLAHVYKSRFTNSFNTNNPATDMKPLFLDDYEALFPSTPVFIGEYHAPHVQAGQDLQKIMSIAENSSLAGVSFFEFQVRYDKGGSEMQFGMFGLGVQKIASMDFFGTTFPVWCLTEVTDKQTAGVSVVDELAKAFGGQGIKANDLCIIDPQKVPISEDGYQAVLSLKDVQKMASFVKRVVGHMGGTVSNQQELQSFAQRYTGAARVAAVRAHRARSLVGNLSFASMASDLGQHPSWINWDVMAACVADRSSDSGSVGQAISYACSKLQSFNCSNLPATCQDIWLKADYVLSLFYLRQASGNLPLQDCNFDGAAMFAPASTYRGVAGEPGHLEREGGSQGFLAAMSFLRDFFRVLELSDDEPDEHEPERKKRRTGHSAETVASSSADVPVHLANGGAGDGTQVTQEDDVRAESRRFADSGSACERFHPALYFNKLMDCPYTCSALEAGNRGQTLCDDLTLKDIFENPPLGNELATHVVLVNFMIDLPWLCQQCPSLLRVPRLSVLYGDGGEACRQVEKQRTSMGLLTSLHSPALPLQWGTHHSKIVLLLYKNCLRVCIRTFNDIFADVYDKSNAMFIQDFPEIQDRVGSDDEFGRDFLLELEKYFKACGGFDPAALHAYDFSTAAVAIVSSVPGYHTSGQLHAWGHLRLRKLLGQHSQGSQRLGLDDGIICQASSFGALSKKWMEEFCVTLSTTATADGKLLKHKQPTVTFVAPTVGQVRDSTEGWVSSASLFIKRATVSAWPALWRRWGPKSQGRDVRDLRLKHRAMAMPHLKTLCRYVTFDGNDGDAALSWLYVGSHNMSKSAWGEVQKGGSQICVRSYEMGVMYFPSRLSTLKQDMSRGGFFLQPVCPEAHIGAVFVPVAWSSAQAVISGRGMRALPMVFPIAIPPAPPPTADDPTWSRDLAAEAYAGLDRFGTRFGERGPEFYGHRAVVQRAKESVGRQLVL</sequence>
<dbReference type="Gene3D" id="3.30.870.10">
    <property type="entry name" value="Endonuclease Chain A"/>
    <property type="match status" value="2"/>
</dbReference>
<organism evidence="16 17">
    <name type="scientific">Symbiodinium natans</name>
    <dbReference type="NCBI Taxonomy" id="878477"/>
    <lineage>
        <taxon>Eukaryota</taxon>
        <taxon>Sar</taxon>
        <taxon>Alveolata</taxon>
        <taxon>Dinophyceae</taxon>
        <taxon>Suessiales</taxon>
        <taxon>Symbiodiniaceae</taxon>
        <taxon>Symbiodinium</taxon>
    </lineage>
</organism>
<comment type="similarity">
    <text evidence="2">Belongs to the tyrosyl-DNA phosphodiesterase family.</text>
</comment>
<evidence type="ECO:0000256" key="12">
    <source>
        <dbReference type="PIRSR" id="PIRSR610347-3"/>
    </source>
</evidence>
<dbReference type="GO" id="GO:0003697">
    <property type="term" value="F:single-stranded DNA binding"/>
    <property type="evidence" value="ECO:0007669"/>
    <property type="project" value="TreeGrafter"/>
</dbReference>
<keyword evidence="3" id="KW-0540">Nuclease</keyword>
<dbReference type="InterPro" id="IPR012946">
    <property type="entry name" value="X8"/>
</dbReference>
<evidence type="ECO:0000256" key="6">
    <source>
        <dbReference type="ARBA" id="ARBA00022801"/>
    </source>
</evidence>
<dbReference type="SMART" id="SM00768">
    <property type="entry name" value="X8"/>
    <property type="match status" value="1"/>
</dbReference>
<dbReference type="InterPro" id="IPR010347">
    <property type="entry name" value="Tdp1"/>
</dbReference>
<dbReference type="Pfam" id="PF06087">
    <property type="entry name" value="Tyr-DNA_phospho"/>
    <property type="match status" value="1"/>
</dbReference>
<evidence type="ECO:0000256" key="9">
    <source>
        <dbReference type="ARBA" id="ARBA00023242"/>
    </source>
</evidence>
<dbReference type="InterPro" id="IPR017853">
    <property type="entry name" value="GH"/>
</dbReference>
<keyword evidence="5" id="KW-0227">DNA damage</keyword>
<comment type="subcellular location">
    <subcellularLocation>
        <location evidence="1">Nucleus</location>
    </subcellularLocation>
</comment>
<evidence type="ECO:0000256" key="5">
    <source>
        <dbReference type="ARBA" id="ARBA00022763"/>
    </source>
</evidence>
<proteinExistence type="inferred from homology"/>
<keyword evidence="8" id="KW-0234">DNA repair</keyword>
<dbReference type="AlphaFoldDB" id="A0A812PH40"/>
<evidence type="ECO:0000256" key="14">
    <source>
        <dbReference type="SAM" id="SignalP"/>
    </source>
</evidence>